<dbReference type="RefSeq" id="WP_007323837.1">
    <property type="nucleotide sequence ID" value="NZ_BAEE01000088.1"/>
</dbReference>
<dbReference type="Pfam" id="PF08241">
    <property type="entry name" value="Methyltransf_11"/>
    <property type="match status" value="1"/>
</dbReference>
<sequence length="206" mass="22221">MGFYEDRILPHVVALTCGMPAMRKIRRKATVGLRGEVVEIGFGSGSNVGCYPDEVTSVTAIEPSDTAWAMAADAVAASTVPITRGGLDGQRLPFDDDTFDAALSTYTMCTIPDLPAALAELRRVVKPGGRLYFLEHGSAPDEKVRRWQRRLEPVQKRLGGGCHLTRDIPTLLADGGWAPVELEQYYATKTPKTFGALSIGVARATA</sequence>
<feature type="domain" description="Methyltransferase type 11" evidence="1">
    <location>
        <begin position="38"/>
        <end position="133"/>
    </location>
</feature>
<dbReference type="InterPro" id="IPR052356">
    <property type="entry name" value="Thiol_S-MT"/>
</dbReference>
<protein>
    <recommendedName>
        <fullName evidence="1">Methyltransferase type 11 domain-containing protein</fullName>
    </recommendedName>
</protein>
<proteinExistence type="predicted"/>
<organism evidence="2 3">
    <name type="scientific">Gordonia araii NBRC 100433</name>
    <dbReference type="NCBI Taxonomy" id="1073574"/>
    <lineage>
        <taxon>Bacteria</taxon>
        <taxon>Bacillati</taxon>
        <taxon>Actinomycetota</taxon>
        <taxon>Actinomycetes</taxon>
        <taxon>Mycobacteriales</taxon>
        <taxon>Gordoniaceae</taxon>
        <taxon>Gordonia</taxon>
    </lineage>
</organism>
<accession>G7H7D7</accession>
<dbReference type="OrthoDB" id="65624at2"/>
<comment type="caution">
    <text evidence="2">The sequence shown here is derived from an EMBL/GenBank/DDBJ whole genome shotgun (WGS) entry which is preliminary data.</text>
</comment>
<dbReference type="PANTHER" id="PTHR45036:SF1">
    <property type="entry name" value="METHYLTRANSFERASE LIKE 7A"/>
    <property type="match status" value="1"/>
</dbReference>
<dbReference type="CDD" id="cd02440">
    <property type="entry name" value="AdoMet_MTases"/>
    <property type="match status" value="1"/>
</dbReference>
<dbReference type="PANTHER" id="PTHR45036">
    <property type="entry name" value="METHYLTRANSFERASE LIKE 7B"/>
    <property type="match status" value="1"/>
</dbReference>
<dbReference type="InterPro" id="IPR029063">
    <property type="entry name" value="SAM-dependent_MTases_sf"/>
</dbReference>
<keyword evidence="3" id="KW-1185">Reference proteome</keyword>
<dbReference type="AlphaFoldDB" id="G7H7D7"/>
<reference evidence="2 3" key="1">
    <citation type="submission" date="2011-11" db="EMBL/GenBank/DDBJ databases">
        <title>Whole genome shotgun sequence of Gordonia araii NBRC 100433.</title>
        <authorList>
            <person name="Yoshida Y."/>
            <person name="Hosoyama A."/>
            <person name="Tsuchikane K."/>
            <person name="Katsumata H."/>
            <person name="Yamazaki S."/>
            <person name="Fujita N."/>
        </authorList>
    </citation>
    <scope>NUCLEOTIDE SEQUENCE [LARGE SCALE GENOMIC DNA]</scope>
    <source>
        <strain evidence="2 3">NBRC 100433</strain>
    </source>
</reference>
<name>G7H7D7_9ACTN</name>
<evidence type="ECO:0000259" key="1">
    <source>
        <dbReference type="Pfam" id="PF08241"/>
    </source>
</evidence>
<gene>
    <name evidence="2" type="ORF">GOARA_088_00250</name>
</gene>
<dbReference type="EMBL" id="BAEE01000088">
    <property type="protein sequence ID" value="GAB11762.1"/>
    <property type="molecule type" value="Genomic_DNA"/>
</dbReference>
<dbReference type="InterPro" id="IPR013216">
    <property type="entry name" value="Methyltransf_11"/>
</dbReference>
<dbReference type="Gene3D" id="3.40.50.150">
    <property type="entry name" value="Vaccinia Virus protein VP39"/>
    <property type="match status" value="1"/>
</dbReference>
<evidence type="ECO:0000313" key="3">
    <source>
        <dbReference type="Proteomes" id="UP000035088"/>
    </source>
</evidence>
<dbReference type="STRING" id="1073574.GOARA_088_00250"/>
<dbReference type="GO" id="GO:0008757">
    <property type="term" value="F:S-adenosylmethionine-dependent methyltransferase activity"/>
    <property type="evidence" value="ECO:0007669"/>
    <property type="project" value="InterPro"/>
</dbReference>
<dbReference type="Proteomes" id="UP000035088">
    <property type="component" value="Unassembled WGS sequence"/>
</dbReference>
<evidence type="ECO:0000313" key="2">
    <source>
        <dbReference type="EMBL" id="GAB11762.1"/>
    </source>
</evidence>
<dbReference type="SUPFAM" id="SSF53335">
    <property type="entry name" value="S-adenosyl-L-methionine-dependent methyltransferases"/>
    <property type="match status" value="1"/>
</dbReference>